<evidence type="ECO:0000256" key="1">
    <source>
        <dbReference type="ARBA" id="ARBA00022737"/>
    </source>
</evidence>
<comment type="caution">
    <text evidence="3">The sequence shown here is derived from an EMBL/GenBank/DDBJ whole genome shotgun (WGS) entry which is preliminary data.</text>
</comment>
<dbReference type="Gene3D" id="1.10.1280.10">
    <property type="entry name" value="Di-copper center containing domain from catechol oxidase"/>
    <property type="match status" value="1"/>
</dbReference>
<dbReference type="Pfam" id="PF13041">
    <property type="entry name" value="PPR_2"/>
    <property type="match status" value="1"/>
</dbReference>
<dbReference type="GO" id="GO:0003723">
    <property type="term" value="F:RNA binding"/>
    <property type="evidence" value="ECO:0007669"/>
    <property type="project" value="InterPro"/>
</dbReference>
<dbReference type="PANTHER" id="PTHR24015:SF1063">
    <property type="entry name" value="OS12G0156900 PROTEIN"/>
    <property type="match status" value="1"/>
</dbReference>
<feature type="repeat" description="PPR" evidence="2">
    <location>
        <begin position="320"/>
        <end position="354"/>
    </location>
</feature>
<dbReference type="FunFam" id="1.25.40.10:FF:001645">
    <property type="entry name" value="Os04g0676200 protein"/>
    <property type="match status" value="1"/>
</dbReference>
<protein>
    <submittedName>
        <fullName evidence="3">Pentatricopeptide repeat-containing protein</fullName>
    </submittedName>
</protein>
<dbReference type="InterPro" id="IPR046960">
    <property type="entry name" value="PPR_At4g14850-like_plant"/>
</dbReference>
<dbReference type="AlphaFoldDB" id="A0A5N5GIT2"/>
<accession>A0A5N5GIT2</accession>
<dbReference type="FunFam" id="1.25.40.10:FF:000090">
    <property type="entry name" value="Pentatricopeptide repeat-containing protein, chloroplastic"/>
    <property type="match status" value="1"/>
</dbReference>
<keyword evidence="1" id="KW-0677">Repeat</keyword>
<sequence length="648" mass="72225">MKRQLKQIILAQIIKNPKPQLLNPLLGHLTNSPAPQTALFLYNQMLHFPTSHNHYTFTYALKACCFLHDDNKGREVHARVVKTGHFSDTFIQNSLLHFYVTQADIVSATRVFESIPNPDVVSWTSMISGLNKCGFVEEAIVKFMSMDVQPNSTTLVIVMSACSSLGALKFGKSVHGYCMRMLSGRNVIWDNAVLDFYMRCGSLVSGRYLFVNMPKRDVYSWTSMVGGYAQRGFCDEAVRLFQEMVQGEEVEPNEATIVNVLSACSSIGALSLGQWVNSYISARPDLMLNGIVGNALINMYVKCGEVGMAVSVFKTLVCKDNVSWSTIISGMAMNGYGIHALQLFSLMLVHGIPPDDVTFLGVLSACSHAGLVDQGSMFFNAMKNVYQIAPQTQHYVCLVDMYGRAGFLEEAESFIKEMPTEADGAVWGAFLNACKIHGNEKMFERIRNDLLKSRGVSIGTYALVSNTYATHERWDEANKGINQDDGKLDRRNMLIGLGAGGLYGATGLGLGINPFATALPIPTPDLCVPTTDCDKNGKEKVHCNEIQVHSLWLFYPFHRYFYNTPLTYLRMWHSSTLYPNQSILNTCTSVIVLAKLIEEIDPNFALPFWNWDGKDGMYLPSIFEEDRSTPEARICVAQAKGRDERVLF</sequence>
<dbReference type="FunFam" id="1.25.40.10:FF:000031">
    <property type="entry name" value="Pentatricopeptide repeat-containing protein mitochondrial"/>
    <property type="match status" value="1"/>
</dbReference>
<dbReference type="OrthoDB" id="1372509at2759"/>
<name>A0A5N5GIT2_9ROSA</name>
<dbReference type="InterPro" id="IPR008922">
    <property type="entry name" value="Di-copper_centre_dom_sf"/>
</dbReference>
<dbReference type="EMBL" id="SMOL01000402">
    <property type="protein sequence ID" value="KAB2615435.1"/>
    <property type="molecule type" value="Genomic_DNA"/>
</dbReference>
<dbReference type="SUPFAM" id="SSF48056">
    <property type="entry name" value="Di-copper centre-containing domain"/>
    <property type="match status" value="1"/>
</dbReference>
<proteinExistence type="predicted"/>
<dbReference type="PROSITE" id="PS51375">
    <property type="entry name" value="PPR"/>
    <property type="match status" value="2"/>
</dbReference>
<evidence type="ECO:0000313" key="3">
    <source>
        <dbReference type="EMBL" id="KAB2615435.1"/>
    </source>
</evidence>
<reference evidence="3 4" key="3">
    <citation type="submission" date="2019-11" db="EMBL/GenBank/DDBJ databases">
        <title>A de novo genome assembly of a pear dwarfing rootstock.</title>
        <authorList>
            <person name="Wang F."/>
            <person name="Wang J."/>
            <person name="Li S."/>
            <person name="Zhang Y."/>
            <person name="Fang M."/>
            <person name="Ma L."/>
            <person name="Zhao Y."/>
            <person name="Jiang S."/>
        </authorList>
    </citation>
    <scope>NUCLEOTIDE SEQUENCE [LARGE SCALE GENOMIC DNA]</scope>
    <source>
        <strain evidence="3">S2</strain>
        <tissue evidence="3">Leaf</tissue>
    </source>
</reference>
<feature type="repeat" description="PPR" evidence="2">
    <location>
        <begin position="217"/>
        <end position="252"/>
    </location>
</feature>
<dbReference type="Pfam" id="PF01535">
    <property type="entry name" value="PPR"/>
    <property type="match status" value="4"/>
</dbReference>
<organism evidence="3 4">
    <name type="scientific">Pyrus ussuriensis x Pyrus communis</name>
    <dbReference type="NCBI Taxonomy" id="2448454"/>
    <lineage>
        <taxon>Eukaryota</taxon>
        <taxon>Viridiplantae</taxon>
        <taxon>Streptophyta</taxon>
        <taxon>Embryophyta</taxon>
        <taxon>Tracheophyta</taxon>
        <taxon>Spermatophyta</taxon>
        <taxon>Magnoliopsida</taxon>
        <taxon>eudicotyledons</taxon>
        <taxon>Gunneridae</taxon>
        <taxon>Pentapetalae</taxon>
        <taxon>rosids</taxon>
        <taxon>fabids</taxon>
        <taxon>Rosales</taxon>
        <taxon>Rosaceae</taxon>
        <taxon>Amygdaloideae</taxon>
        <taxon>Maleae</taxon>
        <taxon>Pyrus</taxon>
    </lineage>
</organism>
<dbReference type="InterPro" id="IPR002885">
    <property type="entry name" value="PPR_rpt"/>
</dbReference>
<evidence type="ECO:0000313" key="4">
    <source>
        <dbReference type="Proteomes" id="UP000327157"/>
    </source>
</evidence>
<dbReference type="NCBIfam" id="TIGR00756">
    <property type="entry name" value="PPR"/>
    <property type="match status" value="2"/>
</dbReference>
<reference evidence="3 4" key="1">
    <citation type="submission" date="2019-09" db="EMBL/GenBank/DDBJ databases">
        <authorList>
            <person name="Ou C."/>
        </authorList>
    </citation>
    <scope>NUCLEOTIDE SEQUENCE [LARGE SCALE GENOMIC DNA]</scope>
    <source>
        <strain evidence="3">S2</strain>
        <tissue evidence="3">Leaf</tissue>
    </source>
</reference>
<reference evidence="4" key="2">
    <citation type="submission" date="2019-10" db="EMBL/GenBank/DDBJ databases">
        <title>A de novo genome assembly of a pear dwarfing rootstock.</title>
        <authorList>
            <person name="Wang F."/>
            <person name="Wang J."/>
            <person name="Li S."/>
            <person name="Zhang Y."/>
            <person name="Fang M."/>
            <person name="Ma L."/>
            <person name="Zhao Y."/>
            <person name="Jiang S."/>
        </authorList>
    </citation>
    <scope>NUCLEOTIDE SEQUENCE [LARGE SCALE GENOMIC DNA]</scope>
</reference>
<dbReference type="Proteomes" id="UP000327157">
    <property type="component" value="Chromosome 3"/>
</dbReference>
<keyword evidence="4" id="KW-1185">Reference proteome</keyword>
<dbReference type="InterPro" id="IPR011990">
    <property type="entry name" value="TPR-like_helical_dom_sf"/>
</dbReference>
<dbReference type="GO" id="GO:0009451">
    <property type="term" value="P:RNA modification"/>
    <property type="evidence" value="ECO:0007669"/>
    <property type="project" value="InterPro"/>
</dbReference>
<gene>
    <name evidence="3" type="ORF">D8674_022023</name>
</gene>
<dbReference type="Gene3D" id="1.25.40.10">
    <property type="entry name" value="Tetratricopeptide repeat domain"/>
    <property type="match status" value="3"/>
</dbReference>
<dbReference type="PANTHER" id="PTHR24015">
    <property type="entry name" value="OS07G0578800 PROTEIN-RELATED"/>
    <property type="match status" value="1"/>
</dbReference>
<evidence type="ECO:0000256" key="2">
    <source>
        <dbReference type="PROSITE-ProRule" id="PRU00708"/>
    </source>
</evidence>